<evidence type="ECO:0000313" key="2">
    <source>
        <dbReference type="Proteomes" id="UP000828048"/>
    </source>
</evidence>
<accession>A0ACB7Y2R7</accession>
<evidence type="ECO:0000313" key="1">
    <source>
        <dbReference type="EMBL" id="KAH7847210.1"/>
    </source>
</evidence>
<organism evidence="1 2">
    <name type="scientific">Vaccinium darrowii</name>
    <dbReference type="NCBI Taxonomy" id="229202"/>
    <lineage>
        <taxon>Eukaryota</taxon>
        <taxon>Viridiplantae</taxon>
        <taxon>Streptophyta</taxon>
        <taxon>Embryophyta</taxon>
        <taxon>Tracheophyta</taxon>
        <taxon>Spermatophyta</taxon>
        <taxon>Magnoliopsida</taxon>
        <taxon>eudicotyledons</taxon>
        <taxon>Gunneridae</taxon>
        <taxon>Pentapetalae</taxon>
        <taxon>asterids</taxon>
        <taxon>Ericales</taxon>
        <taxon>Ericaceae</taxon>
        <taxon>Vaccinioideae</taxon>
        <taxon>Vaccinieae</taxon>
        <taxon>Vaccinium</taxon>
    </lineage>
</organism>
<dbReference type="Proteomes" id="UP000828048">
    <property type="component" value="Chromosome 5"/>
</dbReference>
<gene>
    <name evidence="1" type="ORF">Vadar_023343</name>
</gene>
<keyword evidence="2" id="KW-1185">Reference proteome</keyword>
<name>A0ACB7Y2R7_9ERIC</name>
<dbReference type="EMBL" id="CM037155">
    <property type="protein sequence ID" value="KAH7847210.1"/>
    <property type="molecule type" value="Genomic_DNA"/>
</dbReference>
<reference evidence="1 2" key="1">
    <citation type="journal article" date="2021" name="Hortic Res">
        <title>High-quality reference genome and annotation aids understanding of berry development for evergreen blueberry (Vaccinium darrowii).</title>
        <authorList>
            <person name="Yu J."/>
            <person name="Hulse-Kemp A.M."/>
            <person name="Babiker E."/>
            <person name="Staton M."/>
        </authorList>
    </citation>
    <scope>NUCLEOTIDE SEQUENCE [LARGE SCALE GENOMIC DNA]</scope>
    <source>
        <strain evidence="2">cv. NJ 8807/NJ 8810</strain>
        <tissue evidence="1">Young leaf</tissue>
    </source>
</reference>
<proteinExistence type="predicted"/>
<sequence>MNQHATPSSVYSIVLIAITMAAIVSLFLVPSSAKSSSPSSLSSSAEAKALLNSDWWGNFSSINHCDLAGIVCNGAGSVNRMESFLSYPYSRLESMNWSSLPNLEYIDLSDCGLTGGIPNEIGTLSKLTHLNFSLNHGLTEGVLPPTLGNLSQLVHLDISETNIKGPIPSSISNLSRLAKLFLHSNLLDGFIPREIGRLKNLVELNLSLNYLVGSIPKSIGNLTALTRLSLSSNRLTGCIPPEISKLKNLVELNLFSNHLDGPIPPSIGNLSALTYLFLSSNNLNHSIPIEIGNLKKLVGMELDSNYLRGPIPHEIGKLKNLGELSLFGNNLHGPIPPSIGNLTDLTYLYLFSNKLDGSIPASIGHLSSLSYLDISLNQLNGPIPSEIGELKSLIKVWMDHNKLQGPIPQEIGNLACLTDLDLNDNLLASHIPLSIGVLKNLERLSLSTNFLNGYIPRQLGRLCNLEYVNLARNDLKGTIPGELKYLPKLKYLDLSHNNLFGKIPDCLCLVGNFSLSYNPQLESQIPNRSRNECYEVCNQANYCSSGFPSEVDTKKRTMILALVLSLLGIAFLSFLGFVVCFCFCKSRTIQSEATGTNHGDICCIWNYDGRIAYEDIINATNDFDIRYCIGTGGYGSVYRAQLPSGKVVALKKLHRLEAEDPTFDHCFRNEVQMLTNVRHKNIVKLYGFCLHNRCMFLVYEYMEKGSLFCALRFNAEASEIGWIKRVNIVKATAHALSYLHHDCTPPIVHRDISSNNILLNSQLEAFVADFGTARLLNPDSSNQTVIAGTYGYIAPELAYTMVVTEKCDVYSFGVVALETIMGKHPGDILSSLRSLPRENMMITDILDPRLPPPTNPIVAGNIVLVAKMAFACLCPEPRSRPTMLRLSQEFLSHKKALAAPLATISLLQLLK</sequence>
<protein>
    <submittedName>
        <fullName evidence="1">Uncharacterized protein</fullName>
    </submittedName>
</protein>
<comment type="caution">
    <text evidence="1">The sequence shown here is derived from an EMBL/GenBank/DDBJ whole genome shotgun (WGS) entry which is preliminary data.</text>
</comment>